<evidence type="ECO:0000313" key="6">
    <source>
        <dbReference type="Proteomes" id="UP001304769"/>
    </source>
</evidence>
<evidence type="ECO:0000313" key="5">
    <source>
        <dbReference type="EMBL" id="MEA5455523.1"/>
    </source>
</evidence>
<dbReference type="InterPro" id="IPR003593">
    <property type="entry name" value="AAA+_ATPase"/>
</dbReference>
<evidence type="ECO:0000256" key="2">
    <source>
        <dbReference type="ARBA" id="ARBA00022741"/>
    </source>
</evidence>
<name>A0ABU5T760_9MICC</name>
<keyword evidence="3 5" id="KW-0067">ATP-binding</keyword>
<dbReference type="CDD" id="cd03255">
    <property type="entry name" value="ABC_MJ0796_LolCDE_FtsE"/>
    <property type="match status" value="1"/>
</dbReference>
<evidence type="ECO:0000259" key="4">
    <source>
        <dbReference type="PROSITE" id="PS50893"/>
    </source>
</evidence>
<dbReference type="InterPro" id="IPR027417">
    <property type="entry name" value="P-loop_NTPase"/>
</dbReference>
<dbReference type="GO" id="GO:0005524">
    <property type="term" value="F:ATP binding"/>
    <property type="evidence" value="ECO:0007669"/>
    <property type="project" value="UniProtKB-KW"/>
</dbReference>
<dbReference type="PANTHER" id="PTHR24220:SF86">
    <property type="entry name" value="ABC TRANSPORTER ABCH.1"/>
    <property type="match status" value="1"/>
</dbReference>
<reference evidence="5 6" key="1">
    <citation type="submission" date="2023-12" db="EMBL/GenBank/DDBJ databases">
        <title>Sinomonas terricola sp. nov, isolated from litchi orchard soil in Guangdong, PR China.</title>
        <authorList>
            <person name="Jiaxin W."/>
            <person name="Yang Z."/>
            <person name="Honghui Z."/>
        </authorList>
    </citation>
    <scope>NUCLEOTIDE SEQUENCE [LARGE SCALE GENOMIC DNA]</scope>
    <source>
        <strain evidence="5 6">JGH33</strain>
    </source>
</reference>
<dbReference type="InterPro" id="IPR017871">
    <property type="entry name" value="ABC_transporter-like_CS"/>
</dbReference>
<dbReference type="Pfam" id="PF00005">
    <property type="entry name" value="ABC_tran"/>
    <property type="match status" value="1"/>
</dbReference>
<dbReference type="PROSITE" id="PS50893">
    <property type="entry name" value="ABC_TRANSPORTER_2"/>
    <property type="match status" value="1"/>
</dbReference>
<evidence type="ECO:0000256" key="3">
    <source>
        <dbReference type="ARBA" id="ARBA00022840"/>
    </source>
</evidence>
<dbReference type="PANTHER" id="PTHR24220">
    <property type="entry name" value="IMPORT ATP-BINDING PROTEIN"/>
    <property type="match status" value="1"/>
</dbReference>
<dbReference type="SMART" id="SM00382">
    <property type="entry name" value="AAA"/>
    <property type="match status" value="1"/>
</dbReference>
<keyword evidence="1" id="KW-0813">Transport</keyword>
<keyword evidence="6" id="KW-1185">Reference proteome</keyword>
<proteinExistence type="predicted"/>
<keyword evidence="2" id="KW-0547">Nucleotide-binding</keyword>
<comment type="caution">
    <text evidence="5">The sequence shown here is derived from an EMBL/GenBank/DDBJ whole genome shotgun (WGS) entry which is preliminary data.</text>
</comment>
<protein>
    <submittedName>
        <fullName evidence="5">ABC transporter ATP-binding protein</fullName>
    </submittedName>
</protein>
<dbReference type="InterPro" id="IPR003439">
    <property type="entry name" value="ABC_transporter-like_ATP-bd"/>
</dbReference>
<sequence>MAAPTPAPAPEYWAAPPAPHRRPRPVIALNAIHKVYGQGEAEVRALDGVSLTIERGEFVAIVGASGSGKSTMMNIIGCLDAPTSGRYFMDGIETGELDEFQLAQIRNRKIGFVFQSFNLIPRTRAVDNVAMPLAYRKVHRRERHTLALEALDAVGLSTRAGHLPSQLSGGQQQRVAIARALVTEPVLLLADEPTGALDTHSSEEILDLFEALHARGRTIVMITHEPEVAARAERVVRMQDGHIVSDTAQTAYHHLAGGAR</sequence>
<evidence type="ECO:0000256" key="1">
    <source>
        <dbReference type="ARBA" id="ARBA00022448"/>
    </source>
</evidence>
<accession>A0ABU5T760</accession>
<dbReference type="PROSITE" id="PS00211">
    <property type="entry name" value="ABC_TRANSPORTER_1"/>
    <property type="match status" value="1"/>
</dbReference>
<dbReference type="SUPFAM" id="SSF52540">
    <property type="entry name" value="P-loop containing nucleoside triphosphate hydrolases"/>
    <property type="match status" value="1"/>
</dbReference>
<dbReference type="InterPro" id="IPR015854">
    <property type="entry name" value="ABC_transpr_LolD-like"/>
</dbReference>
<organism evidence="5 6">
    <name type="scientific">Sinomonas terricola</name>
    <dbReference type="NCBI Taxonomy" id="3110330"/>
    <lineage>
        <taxon>Bacteria</taxon>
        <taxon>Bacillati</taxon>
        <taxon>Actinomycetota</taxon>
        <taxon>Actinomycetes</taxon>
        <taxon>Micrococcales</taxon>
        <taxon>Micrococcaceae</taxon>
        <taxon>Sinomonas</taxon>
    </lineage>
</organism>
<dbReference type="Gene3D" id="3.40.50.300">
    <property type="entry name" value="P-loop containing nucleotide triphosphate hydrolases"/>
    <property type="match status" value="1"/>
</dbReference>
<dbReference type="Proteomes" id="UP001304769">
    <property type="component" value="Unassembled WGS sequence"/>
</dbReference>
<dbReference type="InterPro" id="IPR017911">
    <property type="entry name" value="MacB-like_ATP-bd"/>
</dbReference>
<gene>
    <name evidence="5" type="ORF">SPF06_12385</name>
</gene>
<dbReference type="EMBL" id="JAYGGQ010000009">
    <property type="protein sequence ID" value="MEA5455523.1"/>
    <property type="molecule type" value="Genomic_DNA"/>
</dbReference>
<feature type="domain" description="ABC transporter" evidence="4">
    <location>
        <begin position="27"/>
        <end position="259"/>
    </location>
</feature>
<dbReference type="RefSeq" id="WP_323279383.1">
    <property type="nucleotide sequence ID" value="NZ_JAYGGQ010000009.1"/>
</dbReference>